<sequence>MNQQQIKELTRNPNALLRFHMYGELPRCTNTPATPLRDLIEIIPKRLWREFAGITLSPELGFKSKATFHSLTQLYQWLGGNKTLIGNQTLPYMTWRATQFRRQLTLEDLLAHCTKSPSQQVLSLYNLNKGARHNEHN</sequence>
<dbReference type="KEGG" id="saes:HBH39_19355"/>
<gene>
    <name evidence="1" type="ORF">HBH39_19355</name>
</gene>
<keyword evidence="2" id="KW-1185">Reference proteome</keyword>
<dbReference type="AlphaFoldDB" id="A0A6G9QRG2"/>
<name>A0A6G9QRG2_9GAMM</name>
<accession>A0A6G9QRG2</accession>
<keyword evidence="1" id="KW-0614">Plasmid</keyword>
<dbReference type="RefSeq" id="WP_167680463.1">
    <property type="nucleotide sequence ID" value="NZ_CP050315.1"/>
</dbReference>
<geneLocation type="plasmid" evidence="1 2">
    <name>pPN3F2_2</name>
</geneLocation>
<reference evidence="1 2" key="1">
    <citation type="submission" date="2020-03" db="EMBL/GenBank/DDBJ databases">
        <title>Complete genome sequence of Shewanella sp.</title>
        <authorList>
            <person name="Kim Y.-S."/>
            <person name="Kim S.-J."/>
            <person name="Jung H.-K."/>
            <person name="Kim K.-H."/>
        </authorList>
    </citation>
    <scope>NUCLEOTIDE SEQUENCE [LARGE SCALE GENOMIC DNA]</scope>
    <source>
        <strain evidence="1 2">PN3F2</strain>
        <plasmid evidence="1 2">pPN3F2_2</plasmid>
    </source>
</reference>
<organism evidence="1 2">
    <name type="scientific">Shewanella aestuarii</name>
    <dbReference type="NCBI Taxonomy" id="1028752"/>
    <lineage>
        <taxon>Bacteria</taxon>
        <taxon>Pseudomonadati</taxon>
        <taxon>Pseudomonadota</taxon>
        <taxon>Gammaproteobacteria</taxon>
        <taxon>Alteromonadales</taxon>
        <taxon>Shewanellaceae</taxon>
        <taxon>Shewanella</taxon>
    </lineage>
</organism>
<dbReference type="EMBL" id="CP050315">
    <property type="protein sequence ID" value="QIR16635.1"/>
    <property type="molecule type" value="Genomic_DNA"/>
</dbReference>
<protein>
    <submittedName>
        <fullName evidence="1">Uncharacterized protein</fullName>
    </submittedName>
</protein>
<dbReference type="Proteomes" id="UP000502608">
    <property type="component" value="Plasmid pPN3F2_2"/>
</dbReference>
<evidence type="ECO:0000313" key="2">
    <source>
        <dbReference type="Proteomes" id="UP000502608"/>
    </source>
</evidence>
<evidence type="ECO:0000313" key="1">
    <source>
        <dbReference type="EMBL" id="QIR16635.1"/>
    </source>
</evidence>
<proteinExistence type="predicted"/>